<evidence type="ECO:0000313" key="4">
    <source>
        <dbReference type="EMBL" id="MFE8697764.1"/>
    </source>
</evidence>
<dbReference type="Proteomes" id="UP001601058">
    <property type="component" value="Unassembled WGS sequence"/>
</dbReference>
<dbReference type="InterPro" id="IPR036271">
    <property type="entry name" value="Tet_transcr_reg_TetR-rel_C_sf"/>
</dbReference>
<dbReference type="SUPFAM" id="SSF46689">
    <property type="entry name" value="Homeodomain-like"/>
    <property type="match status" value="1"/>
</dbReference>
<dbReference type="PRINTS" id="PR00455">
    <property type="entry name" value="HTHTETR"/>
</dbReference>
<dbReference type="Gene3D" id="1.10.357.10">
    <property type="entry name" value="Tetracycline Repressor, domain 2"/>
    <property type="match status" value="1"/>
</dbReference>
<dbReference type="PANTHER" id="PTHR30055">
    <property type="entry name" value="HTH-TYPE TRANSCRIPTIONAL REGULATOR RUTR"/>
    <property type="match status" value="1"/>
</dbReference>
<dbReference type="InterPro" id="IPR009057">
    <property type="entry name" value="Homeodomain-like_sf"/>
</dbReference>
<dbReference type="PANTHER" id="PTHR30055:SF222">
    <property type="entry name" value="REGULATORY PROTEIN"/>
    <property type="match status" value="1"/>
</dbReference>
<dbReference type="Gene3D" id="1.10.10.60">
    <property type="entry name" value="Homeodomain-like"/>
    <property type="match status" value="1"/>
</dbReference>
<dbReference type="SUPFAM" id="SSF48498">
    <property type="entry name" value="Tetracyclin repressor-like, C-terminal domain"/>
    <property type="match status" value="1"/>
</dbReference>
<accession>A0ABW6K210</accession>
<gene>
    <name evidence="4" type="ORF">ACFYKT_15600</name>
</gene>
<evidence type="ECO:0000313" key="5">
    <source>
        <dbReference type="Proteomes" id="UP001601058"/>
    </source>
</evidence>
<dbReference type="EMBL" id="JBIACJ010000008">
    <property type="protein sequence ID" value="MFE8697764.1"/>
    <property type="molecule type" value="Genomic_DNA"/>
</dbReference>
<proteinExistence type="predicted"/>
<protein>
    <submittedName>
        <fullName evidence="4">TetR/AcrR family transcriptional regulator</fullName>
    </submittedName>
</protein>
<evidence type="ECO:0000259" key="3">
    <source>
        <dbReference type="PROSITE" id="PS50977"/>
    </source>
</evidence>
<dbReference type="InterPro" id="IPR050109">
    <property type="entry name" value="HTH-type_TetR-like_transc_reg"/>
</dbReference>
<dbReference type="Pfam" id="PF00440">
    <property type="entry name" value="TetR_N"/>
    <property type="match status" value="1"/>
</dbReference>
<feature type="domain" description="HTH tetR-type" evidence="3">
    <location>
        <begin position="18"/>
        <end position="78"/>
    </location>
</feature>
<keyword evidence="1 2" id="KW-0238">DNA-binding</keyword>
<dbReference type="InterPro" id="IPR001647">
    <property type="entry name" value="HTH_TetR"/>
</dbReference>
<dbReference type="PROSITE" id="PS50977">
    <property type="entry name" value="HTH_TETR_2"/>
    <property type="match status" value="1"/>
</dbReference>
<reference evidence="4 5" key="1">
    <citation type="submission" date="2024-08" db="EMBL/GenBank/DDBJ databases">
        <title>Two novel Cytobacillus novel species.</title>
        <authorList>
            <person name="Liu G."/>
        </authorList>
    </citation>
    <scope>NUCLEOTIDE SEQUENCE [LARGE SCALE GENOMIC DNA]</scope>
    <source>
        <strain evidence="4 5">FJAT-53684</strain>
    </source>
</reference>
<comment type="caution">
    <text evidence="4">The sequence shown here is derived from an EMBL/GenBank/DDBJ whole genome shotgun (WGS) entry which is preliminary data.</text>
</comment>
<feature type="DNA-binding region" description="H-T-H motif" evidence="2">
    <location>
        <begin position="41"/>
        <end position="60"/>
    </location>
</feature>
<organism evidence="4 5">
    <name type="scientific">Cytobacillus mangrovibacter</name>
    <dbReference type="NCBI Taxonomy" id="3299024"/>
    <lineage>
        <taxon>Bacteria</taxon>
        <taxon>Bacillati</taxon>
        <taxon>Bacillota</taxon>
        <taxon>Bacilli</taxon>
        <taxon>Bacillales</taxon>
        <taxon>Bacillaceae</taxon>
        <taxon>Cytobacillus</taxon>
    </lineage>
</organism>
<dbReference type="RefSeq" id="WP_389221492.1">
    <property type="nucleotide sequence ID" value="NZ_JBIACJ010000008.1"/>
</dbReference>
<sequence length="217" mass="25136">MSEEEVLIHQLFDEEKLTDKQKKIIVAAIESFSEKGYAATSTNEIAKKAGVAEGTIFRHYKTKKELLMSIVAPLMAKMIGPFVVNDFNKVLDREYDRVEDFLRATIENRRAVLIKLLPVVKIMLQEIPFQPELREQFLEQIAKKIFDRVSGIIESYQEKGQLIEMPPESLARLAITNILGYLFTRYVLFPDSHWDDELETERTVQFIMHGLARKESN</sequence>
<evidence type="ECO:0000256" key="2">
    <source>
        <dbReference type="PROSITE-ProRule" id="PRU00335"/>
    </source>
</evidence>
<name>A0ABW6K210_9BACI</name>
<evidence type="ECO:0000256" key="1">
    <source>
        <dbReference type="ARBA" id="ARBA00023125"/>
    </source>
</evidence>
<keyword evidence="5" id="KW-1185">Reference proteome</keyword>